<dbReference type="SUPFAM" id="SSF51658">
    <property type="entry name" value="Xylose isomerase-like"/>
    <property type="match status" value="1"/>
</dbReference>
<evidence type="ECO:0000313" key="3">
    <source>
        <dbReference type="Proteomes" id="UP000245468"/>
    </source>
</evidence>
<dbReference type="Gene3D" id="3.20.20.150">
    <property type="entry name" value="Divalent-metal-dependent TIM barrel enzymes"/>
    <property type="match status" value="1"/>
</dbReference>
<proteinExistence type="predicted"/>
<name>A0A2S2DYN6_9BACT</name>
<evidence type="ECO:0000259" key="1">
    <source>
        <dbReference type="Pfam" id="PF01261"/>
    </source>
</evidence>
<dbReference type="PANTHER" id="PTHR12110">
    <property type="entry name" value="HYDROXYPYRUVATE ISOMERASE"/>
    <property type="match status" value="1"/>
</dbReference>
<gene>
    <name evidence="2" type="ORF">HME7025_02674</name>
</gene>
<dbReference type="Pfam" id="PF01261">
    <property type="entry name" value="AP_endonuc_2"/>
    <property type="match status" value="1"/>
</dbReference>
<dbReference type="InterPro" id="IPR050312">
    <property type="entry name" value="IolE/XylAMocC-like"/>
</dbReference>
<dbReference type="EMBL" id="CP029346">
    <property type="protein sequence ID" value="AWL10514.1"/>
    <property type="molecule type" value="Genomic_DNA"/>
</dbReference>
<keyword evidence="3" id="KW-1185">Reference proteome</keyword>
<dbReference type="KEGG" id="psez:HME7025_02674"/>
<dbReference type="Proteomes" id="UP000245468">
    <property type="component" value="Chromosome"/>
</dbReference>
<dbReference type="InterPro" id="IPR013022">
    <property type="entry name" value="Xyl_isomerase-like_TIM-brl"/>
</dbReference>
<dbReference type="AlphaFoldDB" id="A0A2S2DYN6"/>
<sequence>MSYQGKQMKNRRDFLKQSSGLLGLSALRFITPPKALLSFSTLGCPAWNFSQIIQHATENHYSGIEIRGIKGDLDLPANSIFSPTNISSTKRQVEDVGLKIVNLGSSANMHFLDPKKRQSNLDEAKKFIELASHLSCPFIRVFPNDLPKDQPENDTVNVIIQSLIELGEFAKSSGVKVLLESHGKVIKSDMLLHIMEATNHPQVGLVWDFFNMWSITKEPPAQVYAVLKKYIFHTHIKDAIVSDMGEKYTLLGQGNAPVKEALHALKAGGYTGYYSFEWEKLWHPEIQEPEIAIPHFSKNFSSYWK</sequence>
<dbReference type="PANTHER" id="PTHR12110:SF41">
    <property type="entry name" value="INOSOSE DEHYDRATASE"/>
    <property type="match status" value="1"/>
</dbReference>
<accession>A0A2S2DYN6</accession>
<reference evidence="3" key="1">
    <citation type="submission" date="2018-05" db="EMBL/GenBank/DDBJ databases">
        <title>Pseudarcicella sp. HME7025 Genome sequencing and assembly.</title>
        <authorList>
            <person name="Kim H."/>
            <person name="Kang H."/>
            <person name="Joh K."/>
        </authorList>
    </citation>
    <scope>NUCLEOTIDE SEQUENCE [LARGE SCALE GENOMIC DNA]</scope>
    <source>
        <strain evidence="3">HME7025</strain>
    </source>
</reference>
<evidence type="ECO:0000313" key="2">
    <source>
        <dbReference type="EMBL" id="AWL10514.1"/>
    </source>
</evidence>
<organism evidence="2 3">
    <name type="scientific">Aquirufa nivalisilvae</name>
    <dbReference type="NCBI Taxonomy" id="2516557"/>
    <lineage>
        <taxon>Bacteria</taxon>
        <taxon>Pseudomonadati</taxon>
        <taxon>Bacteroidota</taxon>
        <taxon>Cytophagia</taxon>
        <taxon>Cytophagales</taxon>
        <taxon>Flectobacillaceae</taxon>
        <taxon>Aquirufa</taxon>
    </lineage>
</organism>
<dbReference type="InterPro" id="IPR036237">
    <property type="entry name" value="Xyl_isomerase-like_sf"/>
</dbReference>
<feature type="domain" description="Xylose isomerase-like TIM barrel" evidence="1">
    <location>
        <begin position="61"/>
        <end position="281"/>
    </location>
</feature>
<protein>
    <recommendedName>
        <fullName evidence="1">Xylose isomerase-like TIM barrel domain-containing protein</fullName>
    </recommendedName>
</protein>